<dbReference type="EMBL" id="FQVY01000004">
    <property type="protein sequence ID" value="SHG50738.1"/>
    <property type="molecule type" value="Genomic_DNA"/>
</dbReference>
<reference evidence="2" key="1">
    <citation type="submission" date="2016-11" db="EMBL/GenBank/DDBJ databases">
        <authorList>
            <person name="Jaros S."/>
            <person name="Januszkiewicz K."/>
            <person name="Wedrychowicz H."/>
        </authorList>
    </citation>
    <scope>NUCLEOTIDE SEQUENCE [LARGE SCALE GENOMIC DNA]</scope>
    <source>
        <strain evidence="2">DSM 4029</strain>
    </source>
</reference>
<accession>A0AAQ1MF56</accession>
<sequence>MRWPRLVPPSVCKTHIVIYLEGELQEDGGVEELPPIDTACNYSEQSRQIVDAERRLIQLEATALLDGDIAPGKNIHGEAVVGEGEMAVRRRIYRAERARNPDGTVNYTKLELM</sequence>
<evidence type="ECO:0000313" key="1">
    <source>
        <dbReference type="EMBL" id="SHG50738.1"/>
    </source>
</evidence>
<organism evidence="1 2">
    <name type="scientific">Bittarella massiliensis</name>
    <name type="common">ex Durand et al. 2017</name>
    <dbReference type="NCBI Taxonomy" id="1720313"/>
    <lineage>
        <taxon>Bacteria</taxon>
        <taxon>Bacillati</taxon>
        <taxon>Bacillota</taxon>
        <taxon>Clostridia</taxon>
        <taxon>Eubacteriales</taxon>
        <taxon>Oscillospiraceae</taxon>
        <taxon>Bittarella (ex Durand et al. 2017)</taxon>
    </lineage>
</organism>
<dbReference type="AlphaFoldDB" id="A0AAQ1MF56"/>
<protein>
    <submittedName>
        <fullName evidence="1">Uncharacterized protein</fullName>
    </submittedName>
</protein>
<gene>
    <name evidence="1" type="ORF">SAMN05444424_2599</name>
</gene>
<comment type="caution">
    <text evidence="1">The sequence shown here is derived from an EMBL/GenBank/DDBJ whole genome shotgun (WGS) entry which is preliminary data.</text>
</comment>
<name>A0AAQ1MF56_9FIRM</name>
<evidence type="ECO:0000313" key="2">
    <source>
        <dbReference type="Proteomes" id="UP000184089"/>
    </source>
</evidence>
<proteinExistence type="predicted"/>
<dbReference type="Proteomes" id="UP000184089">
    <property type="component" value="Unassembled WGS sequence"/>
</dbReference>